<dbReference type="GO" id="GO:0008882">
    <property type="term" value="F:[glutamate-ammonia-ligase] adenylyltransferase activity"/>
    <property type="evidence" value="ECO:0007669"/>
    <property type="project" value="UniProtKB-EC"/>
</dbReference>
<protein>
    <submittedName>
        <fullName evidence="1">Glutamate-ammonia-ligase adenylyltransferase</fullName>
        <ecNumber evidence="1">2.7.7.42</ecNumber>
    </submittedName>
</protein>
<dbReference type="EC" id="2.7.7.42" evidence="1"/>
<sequence>MVKARIMGDSDDAYANELRAMLRPFVFRRYIGLQRDPVPA</sequence>
<dbReference type="GO" id="GO:0016874">
    <property type="term" value="F:ligase activity"/>
    <property type="evidence" value="ECO:0007669"/>
    <property type="project" value="UniProtKB-KW"/>
</dbReference>
<organism evidence="1 2">
    <name type="scientific">Enterobacter cloacae</name>
    <dbReference type="NCBI Taxonomy" id="550"/>
    <lineage>
        <taxon>Bacteria</taxon>
        <taxon>Pseudomonadati</taxon>
        <taxon>Pseudomonadota</taxon>
        <taxon>Gammaproteobacteria</taxon>
        <taxon>Enterobacterales</taxon>
        <taxon>Enterobacteriaceae</taxon>
        <taxon>Enterobacter</taxon>
        <taxon>Enterobacter cloacae complex</taxon>
    </lineage>
</organism>
<accession>A0A377LTQ3</accession>
<dbReference type="EMBL" id="UGJB01000004">
    <property type="protein sequence ID" value="STQ09236.1"/>
    <property type="molecule type" value="Genomic_DNA"/>
</dbReference>
<proteinExistence type="predicted"/>
<evidence type="ECO:0000313" key="2">
    <source>
        <dbReference type="Proteomes" id="UP000255106"/>
    </source>
</evidence>
<dbReference type="AlphaFoldDB" id="A0A377LTQ3"/>
<evidence type="ECO:0000313" key="1">
    <source>
        <dbReference type="EMBL" id="STQ09236.1"/>
    </source>
</evidence>
<dbReference type="Proteomes" id="UP000255106">
    <property type="component" value="Unassembled WGS sequence"/>
</dbReference>
<keyword evidence="1" id="KW-0548">Nucleotidyltransferase</keyword>
<reference evidence="1 2" key="1">
    <citation type="submission" date="2018-06" db="EMBL/GenBank/DDBJ databases">
        <authorList>
            <consortium name="Pathogen Informatics"/>
            <person name="Doyle S."/>
        </authorList>
    </citation>
    <scope>NUCLEOTIDE SEQUENCE [LARGE SCALE GENOMIC DNA]</scope>
    <source>
        <strain evidence="1 2">NCTC10005</strain>
    </source>
</reference>
<gene>
    <name evidence="1" type="primary">glnE_2</name>
    <name evidence="1" type="ORF">NCTC10005_01940</name>
</gene>
<name>A0A377LTQ3_ENTCL</name>
<keyword evidence="1" id="KW-0436">Ligase</keyword>
<keyword evidence="1" id="KW-0808">Transferase</keyword>